<feature type="non-terminal residue" evidence="2">
    <location>
        <position position="281"/>
    </location>
</feature>
<evidence type="ECO:0000313" key="2">
    <source>
        <dbReference type="EMBL" id="EER10016.1"/>
    </source>
</evidence>
<protein>
    <submittedName>
        <fullName evidence="2">Uncharacterized protein</fullName>
    </submittedName>
</protein>
<accession>C5KZS7</accession>
<organism evidence="3">
    <name type="scientific">Perkinsus marinus (strain ATCC 50983 / TXsc)</name>
    <dbReference type="NCBI Taxonomy" id="423536"/>
    <lineage>
        <taxon>Eukaryota</taxon>
        <taxon>Sar</taxon>
        <taxon>Alveolata</taxon>
        <taxon>Perkinsozoa</taxon>
        <taxon>Perkinsea</taxon>
        <taxon>Perkinsida</taxon>
        <taxon>Perkinsidae</taxon>
        <taxon>Perkinsus</taxon>
    </lineage>
</organism>
<evidence type="ECO:0000256" key="1">
    <source>
        <dbReference type="SAM" id="MobiDB-lite"/>
    </source>
</evidence>
<name>C5KZS7_PERM5</name>
<feature type="region of interest" description="Disordered" evidence="1">
    <location>
        <begin position="1"/>
        <end position="229"/>
    </location>
</feature>
<dbReference type="RefSeq" id="XP_002778221.1">
    <property type="nucleotide sequence ID" value="XM_002778175.1"/>
</dbReference>
<dbReference type="Proteomes" id="UP000007800">
    <property type="component" value="Unassembled WGS sequence"/>
</dbReference>
<feature type="compositionally biased region" description="Basic and acidic residues" evidence="1">
    <location>
        <begin position="112"/>
        <end position="122"/>
    </location>
</feature>
<dbReference type="EMBL" id="GG677947">
    <property type="protein sequence ID" value="EER10016.1"/>
    <property type="molecule type" value="Genomic_DNA"/>
</dbReference>
<proteinExistence type="predicted"/>
<evidence type="ECO:0000313" key="3">
    <source>
        <dbReference type="Proteomes" id="UP000007800"/>
    </source>
</evidence>
<dbReference type="InParanoid" id="C5KZS7"/>
<dbReference type="GeneID" id="9038213"/>
<sequence length="281" mass="29247">MKPVSAKDTGQRRAIALEEVDPPLSARRASSSGITLPLRGGIRPSDDGNVVPKGPQQFNLDQDSEAQAAGSPAHSLENCWNGTIPPAVLGSGTQFDWASEAPSESEDITMEQLEKDLLDDSPPRASAVPSLQRVRKPLKSCRGEGPQALATYDARKARKGPAAGSQVRQAARGSRARQPSSGPSLQDVELQPTYDLPDDSEPSPRDHPTGPLPSPQGRCSPQGKGPGPAPAALVQIIALLRTLIGTLSLGPQGPAIKALLDSIVELVEAGLTTSPGPLSAP</sequence>
<reference evidence="2 3" key="1">
    <citation type="submission" date="2008-07" db="EMBL/GenBank/DDBJ databases">
        <authorList>
            <person name="El-Sayed N."/>
            <person name="Caler E."/>
            <person name="Inman J."/>
            <person name="Amedeo P."/>
            <person name="Hass B."/>
            <person name="Wortman J."/>
        </authorList>
    </citation>
    <scope>NUCLEOTIDE SEQUENCE [LARGE SCALE GENOMIC DNA]</scope>
    <source>
        <strain evidence="3">ATCC 50983 / TXsc</strain>
    </source>
</reference>
<dbReference type="AlphaFoldDB" id="C5KZS7"/>
<gene>
    <name evidence="2" type="ORF">Pmar_PMAR006518</name>
</gene>
<keyword evidence="3" id="KW-1185">Reference proteome</keyword>